<feature type="domain" description="YdhG-like" evidence="1">
    <location>
        <begin position="16"/>
        <end position="116"/>
    </location>
</feature>
<protein>
    <submittedName>
        <fullName evidence="2">DUF1801 domain-containing protein</fullName>
    </submittedName>
</protein>
<evidence type="ECO:0000313" key="2">
    <source>
        <dbReference type="EMBL" id="UTV26456.1"/>
    </source>
</evidence>
<dbReference type="Gene3D" id="3.90.1150.200">
    <property type="match status" value="1"/>
</dbReference>
<dbReference type="EMBL" id="CP101508">
    <property type="protein sequence ID" value="UTV26456.1"/>
    <property type="molecule type" value="Genomic_DNA"/>
</dbReference>
<dbReference type="InterPro" id="IPR014922">
    <property type="entry name" value="YdhG-like"/>
</dbReference>
<proteinExistence type="predicted"/>
<reference evidence="2" key="1">
    <citation type="submission" date="2022-07" db="EMBL/GenBank/DDBJ databases">
        <title>Genome sequencing of Photobacterium atrarenae GJH2-4.</title>
        <authorList>
            <person name="Park S.-J."/>
        </authorList>
    </citation>
    <scope>NUCLEOTIDE SEQUENCE</scope>
    <source>
        <strain evidence="2">GJH2-4</strain>
    </source>
</reference>
<keyword evidence="3" id="KW-1185">Reference proteome</keyword>
<organism evidence="2 3">
    <name type="scientific">Photobacterium atrarenae</name>
    <dbReference type="NCBI Taxonomy" id="865757"/>
    <lineage>
        <taxon>Bacteria</taxon>
        <taxon>Pseudomonadati</taxon>
        <taxon>Pseudomonadota</taxon>
        <taxon>Gammaproteobacteria</taxon>
        <taxon>Vibrionales</taxon>
        <taxon>Vibrionaceae</taxon>
        <taxon>Photobacterium</taxon>
    </lineage>
</organism>
<gene>
    <name evidence="2" type="ORF">NNL38_08680</name>
</gene>
<evidence type="ECO:0000313" key="3">
    <source>
        <dbReference type="Proteomes" id="UP001057998"/>
    </source>
</evidence>
<accession>A0ABY5GC82</accession>
<name>A0ABY5GC82_9GAMM</name>
<sequence length="126" mass="14151">MLEHEKETERSDWRANVLSQVRELILNAVPEMVEERKWCKPSNPAGVPVWSHSGIVCTGETYKSKVKLTFAYGAALPDPAQLFNAGLEGKVRRAIDIYQDDTIDTEALKALIHAAVHHNQTLKQKT</sequence>
<dbReference type="RefSeq" id="WP_255387667.1">
    <property type="nucleotide sequence ID" value="NZ_CP101508.1"/>
</dbReference>
<evidence type="ECO:0000259" key="1">
    <source>
        <dbReference type="Pfam" id="PF08818"/>
    </source>
</evidence>
<dbReference type="Pfam" id="PF08818">
    <property type="entry name" value="DUF1801"/>
    <property type="match status" value="1"/>
</dbReference>
<dbReference type="SUPFAM" id="SSF159888">
    <property type="entry name" value="YdhG-like"/>
    <property type="match status" value="1"/>
</dbReference>
<dbReference type="Proteomes" id="UP001057998">
    <property type="component" value="Chromosome 1"/>
</dbReference>